<dbReference type="EMBL" id="BAAANC010000003">
    <property type="protein sequence ID" value="GAA1543229.1"/>
    <property type="molecule type" value="Genomic_DNA"/>
</dbReference>
<proteinExistence type="predicted"/>
<evidence type="ECO:0008006" key="4">
    <source>
        <dbReference type="Google" id="ProtNLM"/>
    </source>
</evidence>
<keyword evidence="3" id="KW-1185">Reference proteome</keyword>
<protein>
    <recommendedName>
        <fullName evidence="4">Carboxypeptidase regulatory-like domain-containing protein</fullName>
    </recommendedName>
</protein>
<evidence type="ECO:0000256" key="1">
    <source>
        <dbReference type="SAM" id="SignalP"/>
    </source>
</evidence>
<feature type="chain" id="PRO_5046571486" description="Carboxypeptidase regulatory-like domain-containing protein" evidence="1">
    <location>
        <begin position="24"/>
        <end position="425"/>
    </location>
</feature>
<evidence type="ECO:0000313" key="3">
    <source>
        <dbReference type="Proteomes" id="UP001500363"/>
    </source>
</evidence>
<reference evidence="3" key="1">
    <citation type="journal article" date="2019" name="Int. J. Syst. Evol. Microbiol.">
        <title>The Global Catalogue of Microorganisms (GCM) 10K type strain sequencing project: providing services to taxonomists for standard genome sequencing and annotation.</title>
        <authorList>
            <consortium name="The Broad Institute Genomics Platform"/>
            <consortium name="The Broad Institute Genome Sequencing Center for Infectious Disease"/>
            <person name="Wu L."/>
            <person name="Ma J."/>
        </authorList>
    </citation>
    <scope>NUCLEOTIDE SEQUENCE [LARGE SCALE GENOMIC DNA]</scope>
    <source>
        <strain evidence="3">JCM 14303</strain>
    </source>
</reference>
<gene>
    <name evidence="2" type="ORF">GCM10009741_53120</name>
</gene>
<feature type="signal peptide" evidence="1">
    <location>
        <begin position="1"/>
        <end position="23"/>
    </location>
</feature>
<accession>A0ABP4MII2</accession>
<keyword evidence="1" id="KW-0732">Signal</keyword>
<comment type="caution">
    <text evidence="2">The sequence shown here is derived from an EMBL/GenBank/DDBJ whole genome shotgun (WGS) entry which is preliminary data.</text>
</comment>
<organism evidence="2 3">
    <name type="scientific">Kribbella lupini</name>
    <dbReference type="NCBI Taxonomy" id="291602"/>
    <lineage>
        <taxon>Bacteria</taxon>
        <taxon>Bacillati</taxon>
        <taxon>Actinomycetota</taxon>
        <taxon>Actinomycetes</taxon>
        <taxon>Propionibacteriales</taxon>
        <taxon>Kribbellaceae</taxon>
        <taxon>Kribbella</taxon>
    </lineage>
</organism>
<dbReference type="Proteomes" id="UP001500363">
    <property type="component" value="Unassembled WGS sequence"/>
</dbReference>
<dbReference type="RefSeq" id="WP_344178856.1">
    <property type="nucleotide sequence ID" value="NZ_BAAANC010000003.1"/>
</dbReference>
<evidence type="ECO:0000313" key="2">
    <source>
        <dbReference type="EMBL" id="GAA1543229.1"/>
    </source>
</evidence>
<sequence>MLTLALAPALLLSAVAVPLPAAAADATISNVKISWYDAEHTKVLVTWQESAPVANIVRAQGYELGTTTAKQPDRIVAETGKFPQTGVGESQQVLVVGPDGTEARSVPFDSYTYAPKELGVTFPSYDRLRWTVAPDQSVDSTPNDPLDLPVSPRYQVTVNLDPDLEDPGDWACAQQKTFTAIPSGTVTKTGRTFDLRVSPVNEWGTSPWAHSSVPVGAIDRVTIAAPVATPYGGTTTLTGHLGWRSLIISGAPPTCNDWLIDGNGSPVVVQQRTSPTAPWTVVGTTRTDAKGNYKATFRNPGHREYRVVAPNVTSGWLRFGGDSATVAVRATTRVVSGKFIQPVINLGTRPQAYLWVDPAGTQKAALQFKNAAGAWQGVAYKTLYAGRGLLAFPWNKRGTTQFRWWVPASAAADATYSNSFTLTVR</sequence>
<name>A0ABP4MII2_9ACTN</name>